<evidence type="ECO:0000256" key="2">
    <source>
        <dbReference type="ARBA" id="ARBA00022559"/>
    </source>
</evidence>
<reference evidence="9 10" key="1">
    <citation type="journal article" date="2012" name="New Phytol.">
        <title>Insight into trade-off between wood decay and parasitism from the genome of a fungal forest pathogen.</title>
        <authorList>
            <person name="Olson A."/>
            <person name="Aerts A."/>
            <person name="Asiegbu F."/>
            <person name="Belbahri L."/>
            <person name="Bouzid O."/>
            <person name="Broberg A."/>
            <person name="Canback B."/>
            <person name="Coutinho P.M."/>
            <person name="Cullen D."/>
            <person name="Dalman K."/>
            <person name="Deflorio G."/>
            <person name="van Diepen L.T."/>
            <person name="Dunand C."/>
            <person name="Duplessis S."/>
            <person name="Durling M."/>
            <person name="Gonthier P."/>
            <person name="Grimwood J."/>
            <person name="Fossdal C.G."/>
            <person name="Hansson D."/>
            <person name="Henrissat B."/>
            <person name="Hietala A."/>
            <person name="Himmelstrand K."/>
            <person name="Hoffmeister D."/>
            <person name="Hogberg N."/>
            <person name="James T.Y."/>
            <person name="Karlsson M."/>
            <person name="Kohler A."/>
            <person name="Kues U."/>
            <person name="Lee Y.H."/>
            <person name="Lin Y.C."/>
            <person name="Lind M."/>
            <person name="Lindquist E."/>
            <person name="Lombard V."/>
            <person name="Lucas S."/>
            <person name="Lunden K."/>
            <person name="Morin E."/>
            <person name="Murat C."/>
            <person name="Park J."/>
            <person name="Raffaello T."/>
            <person name="Rouze P."/>
            <person name="Salamov A."/>
            <person name="Schmutz J."/>
            <person name="Solheim H."/>
            <person name="Stahlberg J."/>
            <person name="Velez H."/>
            <person name="de Vries R.P."/>
            <person name="Wiebenga A."/>
            <person name="Woodward S."/>
            <person name="Yakovlev I."/>
            <person name="Garbelotto M."/>
            <person name="Martin F."/>
            <person name="Grigoriev I.V."/>
            <person name="Stenlid J."/>
        </authorList>
    </citation>
    <scope>NUCLEOTIDE SEQUENCE [LARGE SCALE GENOMIC DNA]</scope>
    <source>
        <strain evidence="9 10">TC 32-1</strain>
    </source>
</reference>
<dbReference type="GO" id="GO:0004601">
    <property type="term" value="F:peroxidase activity"/>
    <property type="evidence" value="ECO:0007669"/>
    <property type="project" value="UniProtKB-KW"/>
</dbReference>
<evidence type="ECO:0000256" key="7">
    <source>
        <dbReference type="ARBA" id="ARBA00025795"/>
    </source>
</evidence>
<dbReference type="OrthoDB" id="407298at2759"/>
<keyword evidence="10" id="KW-1185">Reference proteome</keyword>
<evidence type="ECO:0000256" key="6">
    <source>
        <dbReference type="ARBA" id="ARBA00023004"/>
    </source>
</evidence>
<keyword evidence="4" id="KW-0479">Metal-binding</keyword>
<evidence type="ECO:0000256" key="3">
    <source>
        <dbReference type="ARBA" id="ARBA00022617"/>
    </source>
</evidence>
<evidence type="ECO:0000313" key="9">
    <source>
        <dbReference type="EMBL" id="ETW83607.1"/>
    </source>
</evidence>
<dbReference type="PROSITE" id="PS51405">
    <property type="entry name" value="HEME_HALOPEROXIDASE"/>
    <property type="match status" value="1"/>
</dbReference>
<dbReference type="EMBL" id="KI925456">
    <property type="protein sequence ID" value="ETW83607.1"/>
    <property type="molecule type" value="Genomic_DNA"/>
</dbReference>
<dbReference type="InParanoid" id="W4KCK9"/>
<evidence type="ECO:0000313" key="10">
    <source>
        <dbReference type="Proteomes" id="UP000030671"/>
    </source>
</evidence>
<sequence length="314" mass="34515">MVPHAYIMSLLTGSIVATSTSIVPPVAESAAPTEALVLSLRLQQLGSCFRRGLLHIAHLLILLIATIVPRRFLPPRQRPHPPVAFPGTGHEFVPRKATDSRSPCPALNTLANHGYLPHNGRDIHASQIVSALREGFHLSLPLSVFLTFGSYLLLGQFRRLSLGDLARHGAIEHDASLARRNARATSEYAPCKLDEDALKALLEDSADGSGLTAHDIARARVRRENSLRVPLDHMHAEIARGEMALVLGIFGQHAGASAVEASQEDEVPLELLSEWWNTERFPDNWRPTRIQGLLQTVRAAADIRKAMEEKQKAR</sequence>
<dbReference type="GeneID" id="20668257"/>
<comment type="similarity">
    <text evidence="7">Belongs to the chloroperoxidase family.</text>
</comment>
<dbReference type="GO" id="GO:0046872">
    <property type="term" value="F:metal ion binding"/>
    <property type="evidence" value="ECO:0007669"/>
    <property type="project" value="UniProtKB-KW"/>
</dbReference>
<name>W4KCK9_HETIT</name>
<dbReference type="SUPFAM" id="SSF47571">
    <property type="entry name" value="Cloroperoxidase"/>
    <property type="match status" value="1"/>
</dbReference>
<dbReference type="eggNOG" id="ENOG502QTVQ">
    <property type="taxonomic scope" value="Eukaryota"/>
</dbReference>
<organism evidence="9 10">
    <name type="scientific">Heterobasidion irregulare (strain TC 32-1)</name>
    <dbReference type="NCBI Taxonomy" id="747525"/>
    <lineage>
        <taxon>Eukaryota</taxon>
        <taxon>Fungi</taxon>
        <taxon>Dikarya</taxon>
        <taxon>Basidiomycota</taxon>
        <taxon>Agaricomycotina</taxon>
        <taxon>Agaricomycetes</taxon>
        <taxon>Russulales</taxon>
        <taxon>Bondarzewiaceae</taxon>
        <taxon>Heterobasidion</taxon>
        <taxon>Heterobasidion annosum species complex</taxon>
    </lineage>
</organism>
<dbReference type="Gene3D" id="1.10.489.10">
    <property type="entry name" value="Chloroperoxidase-like"/>
    <property type="match status" value="1"/>
</dbReference>
<evidence type="ECO:0000256" key="1">
    <source>
        <dbReference type="ARBA" id="ARBA00001970"/>
    </source>
</evidence>
<gene>
    <name evidence="9" type="primary">cpx1</name>
    <name evidence="9" type="ORF">HETIRDRAFT_170062</name>
</gene>
<protein>
    <submittedName>
        <fullName evidence="9">Chloroperoxidase 1</fullName>
    </submittedName>
</protein>
<accession>W4KCK9</accession>
<evidence type="ECO:0000256" key="5">
    <source>
        <dbReference type="ARBA" id="ARBA00023002"/>
    </source>
</evidence>
<dbReference type="InterPro" id="IPR036851">
    <property type="entry name" value="Chloroperoxidase-like_sf"/>
</dbReference>
<dbReference type="InterPro" id="IPR000028">
    <property type="entry name" value="Chloroperoxidase"/>
</dbReference>
<keyword evidence="5" id="KW-0560">Oxidoreductase</keyword>
<keyword evidence="2 9" id="KW-0575">Peroxidase</keyword>
<evidence type="ECO:0000259" key="8">
    <source>
        <dbReference type="PROSITE" id="PS51405"/>
    </source>
</evidence>
<dbReference type="Pfam" id="PF01328">
    <property type="entry name" value="Peroxidase_2"/>
    <property type="match status" value="1"/>
</dbReference>
<keyword evidence="3" id="KW-0349">Heme</keyword>
<proteinExistence type="inferred from homology"/>
<feature type="domain" description="Heme haloperoxidase family profile" evidence="8">
    <location>
        <begin position="88"/>
        <end position="298"/>
    </location>
</feature>
<comment type="cofactor">
    <cofactor evidence="1">
        <name>heme b</name>
        <dbReference type="ChEBI" id="CHEBI:60344"/>
    </cofactor>
</comment>
<dbReference type="PANTHER" id="PTHR33577:SF18">
    <property type="entry name" value="HEME HALOPEROXIDASE FAMILY PROFILE DOMAIN-CONTAINING PROTEIN"/>
    <property type="match status" value="1"/>
</dbReference>
<dbReference type="HOGENOM" id="CLU_050230_5_1_1"/>
<dbReference type="RefSeq" id="XP_009543384.1">
    <property type="nucleotide sequence ID" value="XM_009545089.1"/>
</dbReference>
<keyword evidence="6" id="KW-0408">Iron</keyword>
<dbReference type="PANTHER" id="PTHR33577">
    <property type="entry name" value="STERIGMATOCYSTIN BIOSYNTHESIS PEROXIDASE STCC-RELATED"/>
    <property type="match status" value="1"/>
</dbReference>
<dbReference type="KEGG" id="hir:HETIRDRAFT_170062"/>
<dbReference type="AlphaFoldDB" id="W4KCK9"/>
<dbReference type="Proteomes" id="UP000030671">
    <property type="component" value="Unassembled WGS sequence"/>
</dbReference>
<evidence type="ECO:0000256" key="4">
    <source>
        <dbReference type="ARBA" id="ARBA00022723"/>
    </source>
</evidence>